<proteinExistence type="predicted"/>
<name>A0AA35WLQ0_GEOBA</name>
<dbReference type="Proteomes" id="UP001174909">
    <property type="component" value="Unassembled WGS sequence"/>
</dbReference>
<accession>A0AA35WLQ0</accession>
<sequence>MKLDSIISSGELPSAIGWAIGCGCHLAQKKSDILDMCHKLKGAFSGRVLKNWGTVYFLDQLLLEGEYIKVDDIIDEIRVMGDDRSHPSGQGVRSKQVLLQTIEEILKENPLRRCIMPEWLAWKSGSSTRHLFKRAP</sequence>
<keyword evidence="2" id="KW-1185">Reference proteome</keyword>
<reference evidence="1" key="1">
    <citation type="submission" date="2023-03" db="EMBL/GenBank/DDBJ databases">
        <authorList>
            <person name="Steffen K."/>
            <person name="Cardenas P."/>
        </authorList>
    </citation>
    <scope>NUCLEOTIDE SEQUENCE</scope>
</reference>
<dbReference type="PROSITE" id="PS51257">
    <property type="entry name" value="PROKAR_LIPOPROTEIN"/>
    <property type="match status" value="1"/>
</dbReference>
<evidence type="ECO:0000313" key="1">
    <source>
        <dbReference type="EMBL" id="CAI8026108.1"/>
    </source>
</evidence>
<organism evidence="1 2">
    <name type="scientific">Geodia barretti</name>
    <name type="common">Barrett's horny sponge</name>
    <dbReference type="NCBI Taxonomy" id="519541"/>
    <lineage>
        <taxon>Eukaryota</taxon>
        <taxon>Metazoa</taxon>
        <taxon>Porifera</taxon>
        <taxon>Demospongiae</taxon>
        <taxon>Heteroscleromorpha</taxon>
        <taxon>Tetractinellida</taxon>
        <taxon>Astrophorina</taxon>
        <taxon>Geodiidae</taxon>
        <taxon>Geodia</taxon>
    </lineage>
</organism>
<gene>
    <name evidence="1" type="ORF">GBAR_LOCUS15044</name>
</gene>
<dbReference type="AlphaFoldDB" id="A0AA35WLQ0"/>
<dbReference type="EMBL" id="CASHTH010002199">
    <property type="protein sequence ID" value="CAI8026108.1"/>
    <property type="molecule type" value="Genomic_DNA"/>
</dbReference>
<comment type="caution">
    <text evidence="1">The sequence shown here is derived from an EMBL/GenBank/DDBJ whole genome shotgun (WGS) entry which is preliminary data.</text>
</comment>
<protein>
    <submittedName>
        <fullName evidence="1">Uncharacterized protein</fullName>
    </submittedName>
</protein>
<evidence type="ECO:0000313" key="2">
    <source>
        <dbReference type="Proteomes" id="UP001174909"/>
    </source>
</evidence>